<protein>
    <submittedName>
        <fullName evidence="1">Poly(A)-binding protein binding protein</fullName>
    </submittedName>
</protein>
<name>A0ACC3SJ31_9PEZI</name>
<evidence type="ECO:0000313" key="1">
    <source>
        <dbReference type="EMBL" id="KAK8215176.1"/>
    </source>
</evidence>
<gene>
    <name evidence="1" type="primary">PBP1</name>
    <name evidence="1" type="ORF">M8818_002186</name>
</gene>
<dbReference type="EMBL" id="JAMKPW020000009">
    <property type="protein sequence ID" value="KAK8215176.1"/>
    <property type="molecule type" value="Genomic_DNA"/>
</dbReference>
<accession>A0ACC3SJ31</accession>
<organism evidence="1 2">
    <name type="scientific">Zalaria obscura</name>
    <dbReference type="NCBI Taxonomy" id="2024903"/>
    <lineage>
        <taxon>Eukaryota</taxon>
        <taxon>Fungi</taxon>
        <taxon>Dikarya</taxon>
        <taxon>Ascomycota</taxon>
        <taxon>Pezizomycotina</taxon>
        <taxon>Dothideomycetes</taxon>
        <taxon>Dothideomycetidae</taxon>
        <taxon>Dothideales</taxon>
        <taxon>Zalariaceae</taxon>
        <taxon>Zalaria</taxon>
    </lineage>
</organism>
<evidence type="ECO:0000313" key="2">
    <source>
        <dbReference type="Proteomes" id="UP001320706"/>
    </source>
</evidence>
<reference evidence="1" key="1">
    <citation type="submission" date="2024-02" db="EMBL/GenBank/DDBJ databases">
        <title>Metagenome Assembled Genome of Zalaria obscura JY119.</title>
        <authorList>
            <person name="Vighnesh L."/>
            <person name="Jagadeeshwari U."/>
            <person name="Venkata Ramana C."/>
            <person name="Sasikala C."/>
        </authorList>
    </citation>
    <scope>NUCLEOTIDE SEQUENCE</scope>
    <source>
        <strain evidence="1">JY119</strain>
    </source>
</reference>
<dbReference type="Proteomes" id="UP001320706">
    <property type="component" value="Unassembled WGS sequence"/>
</dbReference>
<sequence>MSAATSAANGTTNAAKSSSAQANMSNTKSQLKTSTAGKSLDGARKQTASPVDGASSKKAPAPKAWTSGTNPITQRPNAAPVANGVSNGPAKSTNNQNKPLPSLPTESGSADKHANDRLTFIMANFVGLDAVLTLKNGEQFAGIFSGASLEQARPQYTLKMVKRTKSPSNEQANGNSELSDEFEGSGDEHVMSFDVQDTIDLSVPSVELLTSSPKAQNGTYTAGLQRNITDSDLGAASFFRTDADISGNLAMRERELQRWEPGPDTEVDLSLEESNHSGGWDQFAANEKLYNVRSDYDEDMYTTTINRSDPLYKLREAEAAKIAREILGSAPTDAHVAEERGLKNETDSGLDEEDKYSGVRRDTGNTYVPPARRPLTSQPTVRGAPFDPAIIQMSRPTPPPKSGTDGQAALKKESDIPSIKTPEISATPKEAEDVKTATPSAIPAIKTSLSSDSTSGGPPTLAAPSPQPKPAPAEGVTQNVEQKVLESFKQFASGEKLRVQERQRNMQDRTRATARQEKSVKLNDLKKFAQNFKLTSRVPDDLVPILAKTKEKQDEIVAKAEKQAREKETKVKDHPTSPSPAAPHPTSDSKAQHMANDASAAPTSPYRQRPSQTAKTANQPLQSPRPAGMLSHRVAANMNQAQYRPGGPPAHAPSPLPIQDLRIPTGPAAASEGIASPTSSASTRFNVKAMEFRPNPAASTFTPTGPASTGPATSKRTSISTPRTPAAPANFFSSGKKPKPATERPSLADAFNPIKRMRQESDQDKFASNGGIPQAYRTPPTWEAPEGNQEKTFSDMFPKVPATPSPMHTPSNGGIMPHAHQLPLHLQNGVPPVPSAAQTPRFYPNQPHHMPNQHFDDHRMGFGSSASSVQPSPRMAHPTMAYNPQMHAQMPHFQPGMPPYGMSPGMAMRPVPGGPYMQQPGPPMGGHMMAQQPSNGPYMQSSMVPHMAMHSPVPGHAQPQFQMYPQQQPGYAASPRAHPMSHQGSQQGHAPPQPYMGGGPMMMGQQYPQMPQMRGGFQQQHFPGAPQPHGYPMQHRAMSGSGYPHQMTPRQQYATPQAGPSPGQMPTQTHGGDEAK</sequence>
<proteinExistence type="predicted"/>
<keyword evidence="2" id="KW-1185">Reference proteome</keyword>
<comment type="caution">
    <text evidence="1">The sequence shown here is derived from an EMBL/GenBank/DDBJ whole genome shotgun (WGS) entry which is preliminary data.</text>
</comment>